<dbReference type="Gene3D" id="3.80.30.30">
    <property type="match status" value="1"/>
</dbReference>
<dbReference type="PANTHER" id="PTHR43432:SF3">
    <property type="entry name" value="SLR0285 PROTEIN"/>
    <property type="match status" value="1"/>
</dbReference>
<dbReference type="InterPro" id="IPR040086">
    <property type="entry name" value="MJ0683-like"/>
</dbReference>
<dbReference type="EMBL" id="SOAX01000002">
    <property type="protein sequence ID" value="TDT43370.1"/>
    <property type="molecule type" value="Genomic_DNA"/>
</dbReference>
<dbReference type="SFLD" id="SFLDS00029">
    <property type="entry name" value="Radical_SAM"/>
    <property type="match status" value="1"/>
</dbReference>
<evidence type="ECO:0000256" key="3">
    <source>
        <dbReference type="ARBA" id="ARBA00023014"/>
    </source>
</evidence>
<dbReference type="SMART" id="SM00729">
    <property type="entry name" value="Elp3"/>
    <property type="match status" value="1"/>
</dbReference>
<dbReference type="NCBIfam" id="NF033668">
    <property type="entry name" value="rSAM_PA0069"/>
    <property type="match status" value="1"/>
</dbReference>
<feature type="region of interest" description="Disordered" evidence="4">
    <location>
        <begin position="1"/>
        <end position="37"/>
    </location>
</feature>
<keyword evidence="3" id="KW-0411">Iron-sulfur</keyword>
<dbReference type="InterPro" id="IPR007197">
    <property type="entry name" value="rSAM"/>
</dbReference>
<keyword evidence="1" id="KW-0479">Metal-binding</keyword>
<feature type="domain" description="Elp3/MiaA/NifB-like radical SAM core" evidence="5">
    <location>
        <begin position="58"/>
        <end position="283"/>
    </location>
</feature>
<keyword evidence="7" id="KW-1185">Reference proteome</keyword>
<keyword evidence="2" id="KW-0408">Iron</keyword>
<proteinExistence type="predicted"/>
<evidence type="ECO:0000313" key="6">
    <source>
        <dbReference type="EMBL" id="TDT43370.1"/>
    </source>
</evidence>
<dbReference type="Proteomes" id="UP000295830">
    <property type="component" value="Unassembled WGS sequence"/>
</dbReference>
<evidence type="ECO:0000256" key="1">
    <source>
        <dbReference type="ARBA" id="ARBA00022723"/>
    </source>
</evidence>
<organism evidence="6 7">
    <name type="scientific">Halospina denitrificans</name>
    <dbReference type="NCBI Taxonomy" id="332522"/>
    <lineage>
        <taxon>Bacteria</taxon>
        <taxon>Pseudomonadati</taxon>
        <taxon>Pseudomonadota</taxon>
        <taxon>Gammaproteobacteria</taxon>
        <taxon>Halospina</taxon>
    </lineage>
</organism>
<sequence>MRARGTHGNIAHRFQPDSVDPVDDGWHREAEPDSIATEVREVRADRIISTNQSPDVPFSQSINPYQGCEHGCIYCFARPTHSYQELSPGLDFETRIIAKPNAAKQLRATLDKPGYRPSPIALGVNTDAYQPLEKRYRLTREILEVLLEYRHPVSIITKSGLILRDLDLLEALAARGLCSVSVSLTTLDNRLKGQLEPRATAAATRLKVVREMAGHGVPVGVLTAPIIPFINDHEMESMLEAAADSGAERADWVLLRLPHEVAPLFETWLETHYPDRAGHVMNRICDLRGGRTNNSSFGERMRGTGPLADLYRQRFHRKCRALGLNKAGEEPLDTGQFRRPAGEQMGLF</sequence>
<dbReference type="CDD" id="cd01335">
    <property type="entry name" value="Radical_SAM"/>
    <property type="match status" value="1"/>
</dbReference>
<name>A0A4R7JXZ9_9GAMM</name>
<dbReference type="AlphaFoldDB" id="A0A4R7JXZ9"/>
<evidence type="ECO:0000313" key="7">
    <source>
        <dbReference type="Proteomes" id="UP000295830"/>
    </source>
</evidence>
<keyword evidence="6" id="KW-0456">Lyase</keyword>
<dbReference type="InterPro" id="IPR006638">
    <property type="entry name" value="Elp3/MiaA/NifB-like_rSAM"/>
</dbReference>
<accession>A0A4R7JXZ9</accession>
<dbReference type="PANTHER" id="PTHR43432">
    <property type="entry name" value="SLR0285 PROTEIN"/>
    <property type="match status" value="1"/>
</dbReference>
<protein>
    <submittedName>
        <fullName evidence="6">DNA repair photolyase</fullName>
    </submittedName>
</protein>
<comment type="caution">
    <text evidence="6">The sequence shown here is derived from an EMBL/GenBank/DDBJ whole genome shotgun (WGS) entry which is preliminary data.</text>
</comment>
<dbReference type="Pfam" id="PF04055">
    <property type="entry name" value="Radical_SAM"/>
    <property type="match status" value="1"/>
</dbReference>
<evidence type="ECO:0000259" key="5">
    <source>
        <dbReference type="SMART" id="SM00729"/>
    </source>
</evidence>
<dbReference type="GO" id="GO:0016829">
    <property type="term" value="F:lyase activity"/>
    <property type="evidence" value="ECO:0007669"/>
    <property type="project" value="UniProtKB-KW"/>
</dbReference>
<dbReference type="OrthoDB" id="9785699at2"/>
<dbReference type="InterPro" id="IPR058240">
    <property type="entry name" value="rSAM_sf"/>
</dbReference>
<dbReference type="GO" id="GO:0046872">
    <property type="term" value="F:metal ion binding"/>
    <property type="evidence" value="ECO:0007669"/>
    <property type="project" value="UniProtKB-KW"/>
</dbReference>
<dbReference type="SFLD" id="SFLDG01084">
    <property type="entry name" value="Uncharacterised_Radical_SAM_Su"/>
    <property type="match status" value="1"/>
</dbReference>
<evidence type="ECO:0000256" key="4">
    <source>
        <dbReference type="SAM" id="MobiDB-lite"/>
    </source>
</evidence>
<evidence type="ECO:0000256" key="2">
    <source>
        <dbReference type="ARBA" id="ARBA00023004"/>
    </source>
</evidence>
<gene>
    <name evidence="6" type="ORF">DES49_1184</name>
</gene>
<dbReference type="RefSeq" id="WP_133735444.1">
    <property type="nucleotide sequence ID" value="NZ_SOAX01000002.1"/>
</dbReference>
<reference evidence="6 7" key="1">
    <citation type="submission" date="2019-03" db="EMBL/GenBank/DDBJ databases">
        <title>Genomic Encyclopedia of Type Strains, Phase IV (KMG-IV): sequencing the most valuable type-strain genomes for metagenomic binning, comparative biology and taxonomic classification.</title>
        <authorList>
            <person name="Goeker M."/>
        </authorList>
    </citation>
    <scope>NUCLEOTIDE SEQUENCE [LARGE SCALE GENOMIC DNA]</scope>
    <source>
        <strain evidence="6 7">DSM 15505</strain>
    </source>
</reference>
<dbReference type="GO" id="GO:0051536">
    <property type="term" value="F:iron-sulfur cluster binding"/>
    <property type="evidence" value="ECO:0007669"/>
    <property type="project" value="UniProtKB-KW"/>
</dbReference>
<dbReference type="SUPFAM" id="SSF102114">
    <property type="entry name" value="Radical SAM enzymes"/>
    <property type="match status" value="1"/>
</dbReference>